<dbReference type="OMA" id="VMKWFGG"/>
<comment type="similarity">
    <text evidence="4 27">Belongs to the acyl-CoA dehydrogenase family.</text>
</comment>
<dbReference type="EC" id="1.3.8.5" evidence="16"/>
<dbReference type="Proteomes" id="UP000242180">
    <property type="component" value="Unassembled WGS sequence"/>
</dbReference>
<evidence type="ECO:0000256" key="17">
    <source>
        <dbReference type="ARBA" id="ARBA00039850"/>
    </source>
</evidence>
<evidence type="ECO:0000256" key="12">
    <source>
        <dbReference type="ARBA" id="ARBA00023002"/>
    </source>
</evidence>
<keyword evidence="32" id="KW-1185">Reference proteome</keyword>
<evidence type="ECO:0000256" key="15">
    <source>
        <dbReference type="ARBA" id="ARBA00037895"/>
    </source>
</evidence>
<dbReference type="SUPFAM" id="SSF47203">
    <property type="entry name" value="Acyl-CoA dehydrogenase C-terminal domain-like"/>
    <property type="match status" value="1"/>
</dbReference>
<dbReference type="InterPro" id="IPR013786">
    <property type="entry name" value="AcylCoA_DH/ox_N"/>
</dbReference>
<protein>
    <recommendedName>
        <fullName evidence="17">Short/branched chain specific acyl-CoA dehydrogenase, mitochondrial</fullName>
        <ecNumber evidence="16">1.3.8.5</ecNumber>
    </recommendedName>
    <alternativeName>
        <fullName evidence="19">2-methyl branched chain acyl-CoA dehydrogenase</fullName>
    </alternativeName>
    <alternativeName>
        <fullName evidence="18">2-methylbutyryl-coenzyme A dehydrogenase</fullName>
    </alternativeName>
</protein>
<keyword evidence="11" id="KW-0007">Acetylation</keyword>
<evidence type="ECO:0000256" key="18">
    <source>
        <dbReference type="ARBA" id="ARBA00041537"/>
    </source>
</evidence>
<dbReference type="AlphaFoldDB" id="A0A1X2HC23"/>
<keyword evidence="12 27" id="KW-0560">Oxidoreductase</keyword>
<comment type="caution">
    <text evidence="31">The sequence shown here is derived from an EMBL/GenBank/DDBJ whole genome shotgun (WGS) entry which is preliminary data.</text>
</comment>
<keyword evidence="14" id="KW-0496">Mitochondrion</keyword>
<feature type="domain" description="Acyl-CoA dehydrogenase/oxidase N-terminal" evidence="30">
    <location>
        <begin position="54"/>
        <end position="164"/>
    </location>
</feature>
<comment type="pathway">
    <text evidence="15">Amino-acid degradation; L-isoleucine degradation.</text>
</comment>
<evidence type="ECO:0000313" key="31">
    <source>
        <dbReference type="EMBL" id="ORY96300.1"/>
    </source>
</evidence>
<keyword evidence="13" id="KW-0443">Lipid metabolism</keyword>
<keyword evidence="9" id="KW-0276">Fatty acid metabolism</keyword>
<evidence type="ECO:0000256" key="25">
    <source>
        <dbReference type="ARBA" id="ARBA00049552"/>
    </source>
</evidence>
<dbReference type="FunFam" id="1.10.540.10:FF:000012">
    <property type="entry name" value="Acyl-CoA dehydrogenase short/branched chain"/>
    <property type="match status" value="1"/>
</dbReference>
<evidence type="ECO:0000259" key="30">
    <source>
        <dbReference type="Pfam" id="PF02771"/>
    </source>
</evidence>
<dbReference type="Gene3D" id="1.20.140.10">
    <property type="entry name" value="Butyryl-CoA Dehydrogenase, subunit A, domain 3"/>
    <property type="match status" value="1"/>
</dbReference>
<dbReference type="GO" id="GO:0046395">
    <property type="term" value="P:carboxylic acid catabolic process"/>
    <property type="evidence" value="ECO:0007669"/>
    <property type="project" value="UniProtKB-ARBA"/>
</dbReference>
<evidence type="ECO:0000256" key="20">
    <source>
        <dbReference type="ARBA" id="ARBA00048235"/>
    </source>
</evidence>
<comment type="catalytic activity">
    <reaction evidence="25">
        <text>(2S)-2-methylbutanoyl-CoA + oxidized [electron-transfer flavoprotein] + H(+) = (2E)-2-methylbut-2-enoyl-CoA + reduced [electron-transfer flavoprotein]</text>
        <dbReference type="Rhea" id="RHEA:48256"/>
        <dbReference type="Rhea" id="RHEA-COMP:10685"/>
        <dbReference type="Rhea" id="RHEA-COMP:10686"/>
        <dbReference type="ChEBI" id="CHEBI:15378"/>
        <dbReference type="ChEBI" id="CHEBI:57337"/>
        <dbReference type="ChEBI" id="CHEBI:57692"/>
        <dbReference type="ChEBI" id="CHEBI:58307"/>
        <dbReference type="ChEBI" id="CHEBI:88166"/>
    </reaction>
    <physiologicalReaction direction="left-to-right" evidence="25">
        <dbReference type="Rhea" id="RHEA:48257"/>
    </physiologicalReaction>
</comment>
<dbReference type="InterPro" id="IPR037069">
    <property type="entry name" value="AcylCoA_DH/ox_N_sf"/>
</dbReference>
<name>A0A1X2HC23_SYNRA</name>
<evidence type="ECO:0000259" key="29">
    <source>
        <dbReference type="Pfam" id="PF02770"/>
    </source>
</evidence>
<evidence type="ECO:0000256" key="9">
    <source>
        <dbReference type="ARBA" id="ARBA00022832"/>
    </source>
</evidence>
<comment type="subunit">
    <text evidence="5">Homotetramer.</text>
</comment>
<evidence type="ECO:0000256" key="22">
    <source>
        <dbReference type="ARBA" id="ARBA00048592"/>
    </source>
</evidence>
<dbReference type="PANTHER" id="PTHR43884">
    <property type="entry name" value="ACYL-COA DEHYDROGENASE"/>
    <property type="match status" value="1"/>
</dbReference>
<feature type="domain" description="Acyl-CoA oxidase/dehydrogenase middle" evidence="29">
    <location>
        <begin position="169"/>
        <end position="263"/>
    </location>
</feature>
<comment type="catalytic activity">
    <reaction evidence="23">
        <text>butanoyl-CoA + oxidized [electron-transfer flavoprotein] + H(+) = (2E)-butenoyl-CoA + reduced [electron-transfer flavoprotein]</text>
        <dbReference type="Rhea" id="RHEA:24004"/>
        <dbReference type="Rhea" id="RHEA-COMP:10685"/>
        <dbReference type="Rhea" id="RHEA-COMP:10686"/>
        <dbReference type="ChEBI" id="CHEBI:15378"/>
        <dbReference type="ChEBI" id="CHEBI:57332"/>
        <dbReference type="ChEBI" id="CHEBI:57371"/>
        <dbReference type="ChEBI" id="CHEBI:57692"/>
        <dbReference type="ChEBI" id="CHEBI:58307"/>
    </reaction>
    <physiologicalReaction direction="left-to-right" evidence="23">
        <dbReference type="Rhea" id="RHEA:24005"/>
    </physiologicalReaction>
</comment>
<feature type="domain" description="Acyl-CoA dehydrogenase/oxidase C-terminal" evidence="28">
    <location>
        <begin position="275"/>
        <end position="422"/>
    </location>
</feature>
<gene>
    <name evidence="31" type="ORF">BCR43DRAFT_491456</name>
</gene>
<keyword evidence="8 27" id="KW-0274">FAD</keyword>
<accession>A0A1X2HC23</accession>
<evidence type="ECO:0000256" key="1">
    <source>
        <dbReference type="ARBA" id="ARBA00001974"/>
    </source>
</evidence>
<comment type="subcellular location">
    <subcellularLocation>
        <location evidence="2">Mitochondrion matrix</location>
    </subcellularLocation>
</comment>
<dbReference type="InterPro" id="IPR009100">
    <property type="entry name" value="AcylCoA_DH/oxidase_NM_dom_sf"/>
</dbReference>
<dbReference type="FunFam" id="2.40.110.10:FF:000001">
    <property type="entry name" value="Acyl-CoA dehydrogenase, mitochondrial"/>
    <property type="match status" value="1"/>
</dbReference>
<evidence type="ECO:0000256" key="14">
    <source>
        <dbReference type="ARBA" id="ARBA00023128"/>
    </source>
</evidence>
<dbReference type="Gene3D" id="2.40.110.10">
    <property type="entry name" value="Butyryl-CoA Dehydrogenase, subunit A, domain 2"/>
    <property type="match status" value="1"/>
</dbReference>
<evidence type="ECO:0000313" key="32">
    <source>
        <dbReference type="Proteomes" id="UP000242180"/>
    </source>
</evidence>
<reference evidence="31 32" key="1">
    <citation type="submission" date="2016-07" db="EMBL/GenBank/DDBJ databases">
        <title>Pervasive Adenine N6-methylation of Active Genes in Fungi.</title>
        <authorList>
            <consortium name="DOE Joint Genome Institute"/>
            <person name="Mondo S.J."/>
            <person name="Dannebaum R.O."/>
            <person name="Kuo R.C."/>
            <person name="Labutti K."/>
            <person name="Haridas S."/>
            <person name="Kuo A."/>
            <person name="Salamov A."/>
            <person name="Ahrendt S.R."/>
            <person name="Lipzen A."/>
            <person name="Sullivan W."/>
            <person name="Andreopoulos W.B."/>
            <person name="Clum A."/>
            <person name="Lindquist E."/>
            <person name="Daum C."/>
            <person name="Ramamoorthy G.K."/>
            <person name="Gryganskyi A."/>
            <person name="Culley D."/>
            <person name="Magnuson J.K."/>
            <person name="James T.Y."/>
            <person name="O'Malley M.A."/>
            <person name="Stajich J.E."/>
            <person name="Spatafora J.W."/>
            <person name="Visel A."/>
            <person name="Grigoriev I.V."/>
        </authorList>
    </citation>
    <scope>NUCLEOTIDE SEQUENCE [LARGE SCALE GENOMIC DNA]</scope>
    <source>
        <strain evidence="31 32">NRRL 2496</strain>
    </source>
</reference>
<evidence type="ECO:0000256" key="21">
    <source>
        <dbReference type="ARBA" id="ARBA00048307"/>
    </source>
</evidence>
<dbReference type="STRING" id="13706.A0A1X2HC23"/>
<evidence type="ECO:0000256" key="3">
    <source>
        <dbReference type="ARBA" id="ARBA00005198"/>
    </source>
</evidence>
<keyword evidence="6" id="KW-0597">Phosphoprotein</keyword>
<dbReference type="InterPro" id="IPR046373">
    <property type="entry name" value="Acyl-CoA_Oxase/DH_mid-dom_sf"/>
</dbReference>
<evidence type="ECO:0000256" key="7">
    <source>
        <dbReference type="ARBA" id="ARBA00022630"/>
    </source>
</evidence>
<evidence type="ECO:0000256" key="8">
    <source>
        <dbReference type="ARBA" id="ARBA00022827"/>
    </source>
</evidence>
<dbReference type="Gene3D" id="1.10.540.10">
    <property type="entry name" value="Acyl-CoA dehydrogenase/oxidase, N-terminal domain"/>
    <property type="match status" value="1"/>
</dbReference>
<evidence type="ECO:0000259" key="28">
    <source>
        <dbReference type="Pfam" id="PF00441"/>
    </source>
</evidence>
<evidence type="ECO:0000256" key="6">
    <source>
        <dbReference type="ARBA" id="ARBA00022553"/>
    </source>
</evidence>
<comment type="pathway">
    <text evidence="3">Lipid metabolism; mitochondrial fatty acid beta-oxidation.</text>
</comment>
<organism evidence="31 32">
    <name type="scientific">Syncephalastrum racemosum</name>
    <name type="common">Filamentous fungus</name>
    <dbReference type="NCBI Taxonomy" id="13706"/>
    <lineage>
        <taxon>Eukaryota</taxon>
        <taxon>Fungi</taxon>
        <taxon>Fungi incertae sedis</taxon>
        <taxon>Mucoromycota</taxon>
        <taxon>Mucoromycotina</taxon>
        <taxon>Mucoromycetes</taxon>
        <taxon>Mucorales</taxon>
        <taxon>Syncephalastraceae</taxon>
        <taxon>Syncephalastrum</taxon>
    </lineage>
</organism>
<evidence type="ECO:0000256" key="16">
    <source>
        <dbReference type="ARBA" id="ARBA00039036"/>
    </source>
</evidence>
<evidence type="ECO:0000256" key="24">
    <source>
        <dbReference type="ARBA" id="ARBA00049192"/>
    </source>
</evidence>
<dbReference type="PROSITE" id="PS00073">
    <property type="entry name" value="ACYL_COA_DH_2"/>
    <property type="match status" value="1"/>
</dbReference>
<dbReference type="GO" id="GO:0003853">
    <property type="term" value="F:short-chain 2-methyl fatty acyl-CoA dehydrogenase activity"/>
    <property type="evidence" value="ECO:0007669"/>
    <property type="project" value="UniProtKB-EC"/>
</dbReference>
<dbReference type="SUPFAM" id="SSF56645">
    <property type="entry name" value="Acyl-CoA dehydrogenase NM domain-like"/>
    <property type="match status" value="1"/>
</dbReference>
<evidence type="ECO:0000256" key="26">
    <source>
        <dbReference type="ARBA" id="ARBA00051903"/>
    </source>
</evidence>
<dbReference type="InterPro" id="IPR006089">
    <property type="entry name" value="Acyl-CoA_DH_CS"/>
</dbReference>
<dbReference type="InParanoid" id="A0A1X2HC23"/>
<comment type="catalytic activity">
    <reaction evidence="24">
        <text>hexanoyl-CoA + oxidized [electron-transfer flavoprotein] + H(+) = (2E)-hexenoyl-CoA + reduced [electron-transfer flavoprotein]</text>
        <dbReference type="Rhea" id="RHEA:43464"/>
        <dbReference type="Rhea" id="RHEA-COMP:10685"/>
        <dbReference type="Rhea" id="RHEA-COMP:10686"/>
        <dbReference type="ChEBI" id="CHEBI:15378"/>
        <dbReference type="ChEBI" id="CHEBI:57692"/>
        <dbReference type="ChEBI" id="CHEBI:58307"/>
        <dbReference type="ChEBI" id="CHEBI:62077"/>
        <dbReference type="ChEBI" id="CHEBI:62620"/>
    </reaction>
    <physiologicalReaction direction="left-to-right" evidence="24">
        <dbReference type="Rhea" id="RHEA:43465"/>
    </physiologicalReaction>
</comment>
<evidence type="ECO:0000256" key="27">
    <source>
        <dbReference type="RuleBase" id="RU362125"/>
    </source>
</evidence>
<comment type="catalytic activity">
    <reaction evidence="20">
        <text>2-methylbutanoyl-CoA + oxidized [electron-transfer flavoprotein] + H(+) = (2E)-2-methylbut-2-enoyl-CoA + reduced [electron-transfer flavoprotein]</text>
        <dbReference type="Rhea" id="RHEA:43780"/>
        <dbReference type="Rhea" id="RHEA-COMP:10685"/>
        <dbReference type="Rhea" id="RHEA-COMP:10686"/>
        <dbReference type="ChEBI" id="CHEBI:15378"/>
        <dbReference type="ChEBI" id="CHEBI:57336"/>
        <dbReference type="ChEBI" id="CHEBI:57337"/>
        <dbReference type="ChEBI" id="CHEBI:57692"/>
        <dbReference type="ChEBI" id="CHEBI:58307"/>
        <dbReference type="EC" id="1.3.8.5"/>
    </reaction>
    <physiologicalReaction direction="left-to-right" evidence="20">
        <dbReference type="Rhea" id="RHEA:43781"/>
    </physiologicalReaction>
</comment>
<evidence type="ECO:0000256" key="4">
    <source>
        <dbReference type="ARBA" id="ARBA00009347"/>
    </source>
</evidence>
<evidence type="ECO:0000256" key="5">
    <source>
        <dbReference type="ARBA" id="ARBA00011881"/>
    </source>
</evidence>
<comment type="catalytic activity">
    <reaction evidence="21">
        <text>valproyl-CoA + oxidized [electron-transfer flavoprotein] + H(+) = (2E)-2-propylpent-2-enoyl-CoA + reduced [electron-transfer flavoprotein]</text>
        <dbReference type="Rhea" id="RHEA:65344"/>
        <dbReference type="Rhea" id="RHEA-COMP:10685"/>
        <dbReference type="Rhea" id="RHEA-COMP:10686"/>
        <dbReference type="ChEBI" id="CHEBI:15378"/>
        <dbReference type="ChEBI" id="CHEBI:57692"/>
        <dbReference type="ChEBI" id="CHEBI:58307"/>
        <dbReference type="ChEBI" id="CHEBI:156457"/>
        <dbReference type="ChEBI" id="CHEBI:156458"/>
    </reaction>
    <physiologicalReaction direction="left-to-right" evidence="21">
        <dbReference type="Rhea" id="RHEA:65345"/>
    </physiologicalReaction>
</comment>
<proteinExistence type="inferred from homology"/>
<dbReference type="GO" id="GO:0006631">
    <property type="term" value="P:fatty acid metabolic process"/>
    <property type="evidence" value="ECO:0007669"/>
    <property type="project" value="UniProtKB-KW"/>
</dbReference>
<comment type="catalytic activity">
    <reaction evidence="22">
        <text>(2R)-2-methylbutanoyl-CoA + oxidized [electron-transfer flavoprotein] + H(+) = ethylacryloyl-CoA + reduced [electron-transfer flavoprotein]</text>
        <dbReference type="Rhea" id="RHEA:65296"/>
        <dbReference type="Rhea" id="RHEA-COMP:10685"/>
        <dbReference type="Rhea" id="RHEA-COMP:10686"/>
        <dbReference type="ChEBI" id="CHEBI:15378"/>
        <dbReference type="ChEBI" id="CHEBI:57692"/>
        <dbReference type="ChEBI" id="CHEBI:58307"/>
        <dbReference type="ChEBI" id="CHEBI:156439"/>
        <dbReference type="ChEBI" id="CHEBI:156440"/>
    </reaction>
    <physiologicalReaction direction="left-to-right" evidence="22">
        <dbReference type="Rhea" id="RHEA:65297"/>
    </physiologicalReaction>
</comment>
<sequence length="428" mass="47012">MSFIRAATSRLPQIARASAKMAPRQAPLLTRQFASMTIGEPSIVEKPTSLASFTEEELMLKDTVARFAREVVQPRVRDMDEAEVMDKDIINAMFENGLMGLETSADLGGAECSFTAAVLAVEELAKIDPSISALCDIHNTLTNTMIRKWGTKEQQEKYLTRLATDTVGSFCISESGAGSDAFALQTRAEDKGDHYLLNGGKMWISNSGEAEIFVVFANVDPSKGYKGITAFIVEKEWGVEIAKKEKKLGIRSSSTCVLNFDDVRIPKENVLGKVGDGYKYAIDSLNEGRIGIAAQMIGAAQGAYDIALPYMMERKQFGKPIGSYQAMQHQFAQVACEIEAAKLMTYNAARLKEMGKPFVMEAAMAKFVAAKVAERATSYAVEWMGGNGFVRETGVEKFYRDAKIGSIYEGTNNMQLETIAKIITNKYK</sequence>
<evidence type="ECO:0000256" key="23">
    <source>
        <dbReference type="ARBA" id="ARBA00049096"/>
    </source>
</evidence>
<keyword evidence="7 27" id="KW-0285">Flavoprotein</keyword>
<comment type="cofactor">
    <cofactor evidence="1 27">
        <name>FAD</name>
        <dbReference type="ChEBI" id="CHEBI:57692"/>
    </cofactor>
</comment>
<keyword evidence="10" id="KW-0809">Transit peptide</keyword>
<dbReference type="Pfam" id="PF02770">
    <property type="entry name" value="Acyl-CoA_dh_M"/>
    <property type="match status" value="1"/>
</dbReference>
<dbReference type="PROSITE" id="PS00072">
    <property type="entry name" value="ACYL_COA_DH_1"/>
    <property type="match status" value="1"/>
</dbReference>
<evidence type="ECO:0000256" key="13">
    <source>
        <dbReference type="ARBA" id="ARBA00023098"/>
    </source>
</evidence>
<dbReference type="InterPro" id="IPR036250">
    <property type="entry name" value="AcylCo_DH-like_C"/>
</dbReference>
<dbReference type="EMBL" id="MCGN01000005">
    <property type="protein sequence ID" value="ORY96300.1"/>
    <property type="molecule type" value="Genomic_DNA"/>
</dbReference>
<dbReference type="GO" id="GO:0005759">
    <property type="term" value="C:mitochondrial matrix"/>
    <property type="evidence" value="ECO:0007669"/>
    <property type="project" value="UniProtKB-SubCell"/>
</dbReference>
<evidence type="ECO:0000256" key="11">
    <source>
        <dbReference type="ARBA" id="ARBA00022990"/>
    </source>
</evidence>
<dbReference type="FunFam" id="1.20.140.10:FF:000002">
    <property type="entry name" value="Acyl-CoA dehydrogenase short/branched chain"/>
    <property type="match status" value="1"/>
</dbReference>
<dbReference type="InterPro" id="IPR006091">
    <property type="entry name" value="Acyl-CoA_Oxase/DH_mid-dom"/>
</dbReference>
<evidence type="ECO:0000256" key="10">
    <source>
        <dbReference type="ARBA" id="ARBA00022946"/>
    </source>
</evidence>
<evidence type="ECO:0000256" key="19">
    <source>
        <dbReference type="ARBA" id="ARBA00042821"/>
    </source>
</evidence>
<dbReference type="Pfam" id="PF02771">
    <property type="entry name" value="Acyl-CoA_dh_N"/>
    <property type="match status" value="1"/>
</dbReference>
<dbReference type="Pfam" id="PF00441">
    <property type="entry name" value="Acyl-CoA_dh_1"/>
    <property type="match status" value="1"/>
</dbReference>
<dbReference type="PANTHER" id="PTHR43884:SF1">
    <property type="entry name" value="SHORT_BRANCHED CHAIN SPECIFIC ACYL-COA DEHYDROGENASE, MITOCHONDRIAL"/>
    <property type="match status" value="1"/>
</dbReference>
<dbReference type="InterPro" id="IPR009075">
    <property type="entry name" value="AcylCo_DH/oxidase_C"/>
</dbReference>
<dbReference type="GO" id="GO:0050660">
    <property type="term" value="F:flavin adenine dinucleotide binding"/>
    <property type="evidence" value="ECO:0007669"/>
    <property type="project" value="InterPro"/>
</dbReference>
<comment type="catalytic activity">
    <reaction evidence="26">
        <text>2-methylpropanoyl-CoA + oxidized [electron-transfer flavoprotein] + H(+) = 2-methylpropenoyl-CoA + reduced [electron-transfer flavoprotein]</text>
        <dbReference type="Rhea" id="RHEA:44180"/>
        <dbReference type="Rhea" id="RHEA-COMP:10685"/>
        <dbReference type="Rhea" id="RHEA-COMP:10686"/>
        <dbReference type="ChEBI" id="CHEBI:15378"/>
        <dbReference type="ChEBI" id="CHEBI:57338"/>
        <dbReference type="ChEBI" id="CHEBI:57692"/>
        <dbReference type="ChEBI" id="CHEBI:58307"/>
        <dbReference type="ChEBI" id="CHEBI:62500"/>
    </reaction>
    <physiologicalReaction direction="left-to-right" evidence="26">
        <dbReference type="Rhea" id="RHEA:44181"/>
    </physiologicalReaction>
</comment>
<evidence type="ECO:0000256" key="2">
    <source>
        <dbReference type="ARBA" id="ARBA00004305"/>
    </source>
</evidence>
<dbReference type="OrthoDB" id="10262177at2759"/>